<dbReference type="PROSITE" id="PS00028">
    <property type="entry name" value="ZINC_FINGER_C2H2_1"/>
    <property type="match status" value="1"/>
</dbReference>
<evidence type="ECO:0000256" key="2">
    <source>
        <dbReference type="SAM" id="MobiDB-lite"/>
    </source>
</evidence>
<protein>
    <recommendedName>
        <fullName evidence="3">C2H2-type domain-containing protein</fullName>
    </recommendedName>
</protein>
<feature type="domain" description="C2H2-type" evidence="3">
    <location>
        <begin position="38"/>
        <end position="65"/>
    </location>
</feature>
<dbReference type="Gene3D" id="3.30.160.60">
    <property type="entry name" value="Classic Zinc Finger"/>
    <property type="match status" value="1"/>
</dbReference>
<keyword evidence="1" id="KW-0862">Zinc</keyword>
<evidence type="ECO:0000313" key="4">
    <source>
        <dbReference type="EMBL" id="CAK9138385.1"/>
    </source>
</evidence>
<dbReference type="Pfam" id="PF13912">
    <property type="entry name" value="zf-C2H2_6"/>
    <property type="match status" value="1"/>
</dbReference>
<dbReference type="EMBL" id="CAUOFW020007358">
    <property type="protein sequence ID" value="CAK9178911.1"/>
    <property type="molecule type" value="Genomic_DNA"/>
</dbReference>
<reference evidence="6 7" key="1">
    <citation type="submission" date="2024-02" db="EMBL/GenBank/DDBJ databases">
        <authorList>
            <person name="Vignale AGUSTIN F."/>
            <person name="Sosa J E."/>
            <person name="Modenutti C."/>
        </authorList>
    </citation>
    <scope>NUCLEOTIDE SEQUENCE [LARGE SCALE GENOMIC DNA]</scope>
</reference>
<evidence type="ECO:0000256" key="1">
    <source>
        <dbReference type="PROSITE-ProRule" id="PRU00042"/>
    </source>
</evidence>
<accession>A0ABC8UAW0</accession>
<evidence type="ECO:0000313" key="6">
    <source>
        <dbReference type="EMBL" id="CAK9178911.1"/>
    </source>
</evidence>
<dbReference type="GO" id="GO:0008270">
    <property type="term" value="F:zinc ion binding"/>
    <property type="evidence" value="ECO:0007669"/>
    <property type="project" value="UniProtKB-KW"/>
</dbReference>
<evidence type="ECO:0000313" key="5">
    <source>
        <dbReference type="EMBL" id="CAK9165284.1"/>
    </source>
</evidence>
<keyword evidence="1" id="KW-0863">Zinc-finger</keyword>
<dbReference type="EMBL" id="CAUOFW020004368">
    <property type="protein sequence ID" value="CAK9165284.1"/>
    <property type="molecule type" value="Genomic_DNA"/>
</dbReference>
<feature type="region of interest" description="Disordered" evidence="2">
    <location>
        <begin position="1"/>
        <end position="40"/>
    </location>
</feature>
<evidence type="ECO:0000259" key="3">
    <source>
        <dbReference type="PROSITE" id="PS50157"/>
    </source>
</evidence>
<comment type="caution">
    <text evidence="6">The sequence shown here is derived from an EMBL/GenBank/DDBJ whole genome shotgun (WGS) entry which is preliminary data.</text>
</comment>
<keyword evidence="7" id="KW-1185">Reference proteome</keyword>
<dbReference type="PROSITE" id="PS50157">
    <property type="entry name" value="ZINC_FINGER_C2H2_2"/>
    <property type="match status" value="1"/>
</dbReference>
<name>A0ABC8UAW0_9AQUA</name>
<dbReference type="AlphaFoldDB" id="A0ABC8UAW0"/>
<evidence type="ECO:0000313" key="7">
    <source>
        <dbReference type="Proteomes" id="UP001642360"/>
    </source>
</evidence>
<dbReference type="InterPro" id="IPR013087">
    <property type="entry name" value="Znf_C2H2_type"/>
</dbReference>
<gene>
    <name evidence="5" type="ORF">ILEXP_LOCUS34443</name>
    <name evidence="6" type="ORF">ILEXP_LOCUS48841</name>
    <name evidence="4" type="ORF">ILEXP_LOCUS5726</name>
</gene>
<proteinExistence type="predicted"/>
<dbReference type="EMBL" id="CAUOFW020000886">
    <property type="protein sequence ID" value="CAK9138385.1"/>
    <property type="molecule type" value="Genomic_DNA"/>
</dbReference>
<dbReference type="Proteomes" id="UP001642360">
    <property type="component" value="Unassembled WGS sequence"/>
</dbReference>
<sequence>MFDGKKVAHVATPHPSKQADKTPAMKSNQQTPKSSDVVSCKSCSKTFGTEKALESHTKAKHSAGK</sequence>
<organism evidence="6 7">
    <name type="scientific">Ilex paraguariensis</name>
    <name type="common">yerba mate</name>
    <dbReference type="NCBI Taxonomy" id="185542"/>
    <lineage>
        <taxon>Eukaryota</taxon>
        <taxon>Viridiplantae</taxon>
        <taxon>Streptophyta</taxon>
        <taxon>Embryophyta</taxon>
        <taxon>Tracheophyta</taxon>
        <taxon>Spermatophyta</taxon>
        <taxon>Magnoliopsida</taxon>
        <taxon>eudicotyledons</taxon>
        <taxon>Gunneridae</taxon>
        <taxon>Pentapetalae</taxon>
        <taxon>asterids</taxon>
        <taxon>campanulids</taxon>
        <taxon>Aquifoliales</taxon>
        <taxon>Aquifoliaceae</taxon>
        <taxon>Ilex</taxon>
    </lineage>
</organism>
<keyword evidence="1" id="KW-0479">Metal-binding</keyword>